<dbReference type="AlphaFoldDB" id="A0A6N2N9T8"/>
<sequence>MWPHMGNQSSGDCFIGMGFKNLKVLCYSTDKSRDISVREEIIVVLCYVDMKEYVIECFIGSIHVKSTIL</sequence>
<reference evidence="1" key="1">
    <citation type="submission" date="2019-03" db="EMBL/GenBank/DDBJ databases">
        <authorList>
            <person name="Mank J."/>
            <person name="Almeida P."/>
        </authorList>
    </citation>
    <scope>NUCLEOTIDE SEQUENCE</scope>
    <source>
        <strain evidence="1">78183</strain>
    </source>
</reference>
<evidence type="ECO:0000313" key="1">
    <source>
        <dbReference type="EMBL" id="VFU63761.1"/>
    </source>
</evidence>
<name>A0A6N2N9T8_SALVM</name>
<accession>A0A6N2N9T8</accession>
<gene>
    <name evidence="1" type="ORF">SVIM_LOCUS486247</name>
</gene>
<organism evidence="1">
    <name type="scientific">Salix viminalis</name>
    <name type="common">Common osier</name>
    <name type="synonym">Basket willow</name>
    <dbReference type="NCBI Taxonomy" id="40686"/>
    <lineage>
        <taxon>Eukaryota</taxon>
        <taxon>Viridiplantae</taxon>
        <taxon>Streptophyta</taxon>
        <taxon>Embryophyta</taxon>
        <taxon>Tracheophyta</taxon>
        <taxon>Spermatophyta</taxon>
        <taxon>Magnoliopsida</taxon>
        <taxon>eudicotyledons</taxon>
        <taxon>Gunneridae</taxon>
        <taxon>Pentapetalae</taxon>
        <taxon>rosids</taxon>
        <taxon>fabids</taxon>
        <taxon>Malpighiales</taxon>
        <taxon>Salicaceae</taxon>
        <taxon>Saliceae</taxon>
        <taxon>Salix</taxon>
    </lineage>
</organism>
<proteinExistence type="predicted"/>
<protein>
    <submittedName>
        <fullName evidence="1">Uncharacterized protein</fullName>
    </submittedName>
</protein>
<dbReference type="EMBL" id="CAADRP010002220">
    <property type="protein sequence ID" value="VFU63761.1"/>
    <property type="molecule type" value="Genomic_DNA"/>
</dbReference>